<dbReference type="PROSITE" id="PS50006">
    <property type="entry name" value="FHA_DOMAIN"/>
    <property type="match status" value="1"/>
</dbReference>
<dbReference type="SMART" id="SM00240">
    <property type="entry name" value="FHA"/>
    <property type="match status" value="1"/>
</dbReference>
<dbReference type="InterPro" id="IPR000253">
    <property type="entry name" value="FHA_dom"/>
</dbReference>
<keyword evidence="4" id="KW-1185">Reference proteome</keyword>
<dbReference type="SUPFAM" id="SSF49879">
    <property type="entry name" value="SMAD/FHA domain"/>
    <property type="match status" value="1"/>
</dbReference>
<dbReference type="InterPro" id="IPR008984">
    <property type="entry name" value="SMAD_FHA_dom_sf"/>
</dbReference>
<comment type="caution">
    <text evidence="3">The sequence shown here is derived from an EMBL/GenBank/DDBJ whole genome shotgun (WGS) entry which is preliminary data.</text>
</comment>
<proteinExistence type="predicted"/>
<sequence>MSDSQHSDRLDQTSKLTAISFPDAVEDAEYGLSPQDRAAIEALPEGSALLIVRKGPNLGARFLLDADSTVAGRDPRSEIFLDDVTVSRRHAAFLRAGDGFVVRDQGSLNGTYVSKERVEEARLVAGQEVQIGKYRLTFHPFHGKA</sequence>
<name>A0ABV6RCR6_9MICO</name>
<reference evidence="3 4" key="1">
    <citation type="submission" date="2024-09" db="EMBL/GenBank/DDBJ databases">
        <authorList>
            <person name="Sun Q."/>
            <person name="Mori K."/>
        </authorList>
    </citation>
    <scope>NUCLEOTIDE SEQUENCE [LARGE SCALE GENOMIC DNA]</scope>
    <source>
        <strain evidence="3 4">CICC 10874</strain>
    </source>
</reference>
<feature type="domain" description="FHA" evidence="2">
    <location>
        <begin position="69"/>
        <end position="118"/>
    </location>
</feature>
<dbReference type="Pfam" id="PF00498">
    <property type="entry name" value="FHA"/>
    <property type="match status" value="1"/>
</dbReference>
<evidence type="ECO:0000313" key="3">
    <source>
        <dbReference type="EMBL" id="MFC0674782.1"/>
    </source>
</evidence>
<keyword evidence="1" id="KW-0597">Phosphoprotein</keyword>
<dbReference type="Gene3D" id="2.60.200.20">
    <property type="match status" value="1"/>
</dbReference>
<organism evidence="3 4">
    <name type="scientific">Brachybacterium hainanense</name>
    <dbReference type="NCBI Taxonomy" id="1541174"/>
    <lineage>
        <taxon>Bacteria</taxon>
        <taxon>Bacillati</taxon>
        <taxon>Actinomycetota</taxon>
        <taxon>Actinomycetes</taxon>
        <taxon>Micrococcales</taxon>
        <taxon>Dermabacteraceae</taxon>
        <taxon>Brachybacterium</taxon>
    </lineage>
</organism>
<dbReference type="EMBL" id="JBHLSV010000015">
    <property type="protein sequence ID" value="MFC0674782.1"/>
    <property type="molecule type" value="Genomic_DNA"/>
</dbReference>
<evidence type="ECO:0000313" key="4">
    <source>
        <dbReference type="Proteomes" id="UP001589793"/>
    </source>
</evidence>
<dbReference type="Proteomes" id="UP001589793">
    <property type="component" value="Unassembled WGS sequence"/>
</dbReference>
<protein>
    <submittedName>
        <fullName evidence="3">FHA domain-containing protein</fullName>
    </submittedName>
</protein>
<gene>
    <name evidence="3" type="ORF">ACFFF6_12510</name>
</gene>
<dbReference type="RefSeq" id="WP_376981193.1">
    <property type="nucleotide sequence ID" value="NZ_JBHLSV010000015.1"/>
</dbReference>
<accession>A0ABV6RCR6</accession>
<evidence type="ECO:0000256" key="1">
    <source>
        <dbReference type="ARBA" id="ARBA00022553"/>
    </source>
</evidence>
<evidence type="ECO:0000259" key="2">
    <source>
        <dbReference type="PROSITE" id="PS50006"/>
    </source>
</evidence>